<protein>
    <recommendedName>
        <fullName evidence="2">TonB-dependent receptor SusC</fullName>
    </recommendedName>
</protein>
<proteinExistence type="predicted"/>
<accession>A0A645EQ14</accession>
<comment type="caution">
    <text evidence="1">The sequence shown here is derived from an EMBL/GenBank/DDBJ whole genome shotgun (WGS) entry which is preliminary data.</text>
</comment>
<reference evidence="1" key="1">
    <citation type="submission" date="2019-08" db="EMBL/GenBank/DDBJ databases">
        <authorList>
            <person name="Kucharzyk K."/>
            <person name="Murdoch R.W."/>
            <person name="Higgins S."/>
            <person name="Loffler F."/>
        </authorList>
    </citation>
    <scope>NUCLEOTIDE SEQUENCE</scope>
</reference>
<organism evidence="1">
    <name type="scientific">bioreactor metagenome</name>
    <dbReference type="NCBI Taxonomy" id="1076179"/>
    <lineage>
        <taxon>unclassified sequences</taxon>
        <taxon>metagenomes</taxon>
        <taxon>ecological metagenomes</taxon>
    </lineage>
</organism>
<evidence type="ECO:0000313" key="1">
    <source>
        <dbReference type="EMBL" id="MPN03917.1"/>
    </source>
</evidence>
<dbReference type="EMBL" id="VSSQ01049835">
    <property type="protein sequence ID" value="MPN03917.1"/>
    <property type="molecule type" value="Genomic_DNA"/>
</dbReference>
<gene>
    <name evidence="1" type="ORF">SDC9_151152</name>
</gene>
<evidence type="ECO:0008006" key="2">
    <source>
        <dbReference type="Google" id="ProtNLM"/>
    </source>
</evidence>
<dbReference type="AlphaFoldDB" id="A0A645EQ14"/>
<name>A0A645EQ14_9ZZZZ</name>
<sequence>MKLIDRNDDGKLDDDDKKVYKRSPKHLLGMNNTFTYKDFSLSVLLYARLGGYMSYDMNSQLNYETANWGDLDYWTPDNVDAKFPSPGAASTIYSTYATSIKYEKADYLKIKDVTLAYNLPNKLISKVGIQKVKLYGSLKNYFTFSSVDNYDSERGGSIAFPLAKQVVFGVNVQF</sequence>